<sequence>MSAVLAASAFHLTGRDASQSIADPHRLYGRAIRELQQMRDLTGCNKKTKQIIVLAIVVLLVAVMINGCSDFPIIFQMLESALDAVGGENGLLDGGEMASFSLRQIRKLRVYAAPLLSQDAGLYALIYRARESFDCLYYYDRLHPQRSPMFEAIAHLRQQAFDIYLDRVLAGGVSTTSNGNIDRFITSIQAFPEGSPGEHVLIWPAFIAASECTTLEQQQVFERFLERQYQRNGFSNILKGLELLRKIWAQTTNEDWPTLLPEPQVFIM</sequence>
<protein>
    <submittedName>
        <fullName evidence="3">Uncharacterized protein</fullName>
    </submittedName>
</protein>
<organism evidence="3 4">
    <name type="scientific">Neonectria magnoliae</name>
    <dbReference type="NCBI Taxonomy" id="2732573"/>
    <lineage>
        <taxon>Eukaryota</taxon>
        <taxon>Fungi</taxon>
        <taxon>Dikarya</taxon>
        <taxon>Ascomycota</taxon>
        <taxon>Pezizomycotina</taxon>
        <taxon>Sordariomycetes</taxon>
        <taxon>Hypocreomycetidae</taxon>
        <taxon>Hypocreales</taxon>
        <taxon>Nectriaceae</taxon>
        <taxon>Neonectria</taxon>
    </lineage>
</organism>
<reference evidence="3 4" key="1">
    <citation type="journal article" date="2025" name="Microbiol. Resour. Announc.">
        <title>Draft genome sequences for Neonectria magnoliae and Neonectria punicea, canker pathogens of Liriodendron tulipifera and Acer saccharum in West Virginia.</title>
        <authorList>
            <person name="Petronek H.M."/>
            <person name="Kasson M.T."/>
            <person name="Metheny A.M."/>
            <person name="Stauder C.M."/>
            <person name="Lovett B."/>
            <person name="Lynch S.C."/>
            <person name="Garnas J.R."/>
            <person name="Kasson L.R."/>
            <person name="Stajich J.E."/>
        </authorList>
    </citation>
    <scope>NUCLEOTIDE SEQUENCE [LARGE SCALE GENOMIC DNA]</scope>
    <source>
        <strain evidence="3 4">NRRL 64651</strain>
    </source>
</reference>
<gene>
    <name evidence="3" type="ORF">QQZ08_005176</name>
</gene>
<keyword evidence="2" id="KW-1133">Transmembrane helix</keyword>
<comment type="caution">
    <text evidence="3">The sequence shown here is derived from an EMBL/GenBank/DDBJ whole genome shotgun (WGS) entry which is preliminary data.</text>
</comment>
<name>A0ABR1I4X7_9HYPO</name>
<dbReference type="Proteomes" id="UP001498421">
    <property type="component" value="Unassembled WGS sequence"/>
</dbReference>
<evidence type="ECO:0000313" key="4">
    <source>
        <dbReference type="Proteomes" id="UP001498421"/>
    </source>
</evidence>
<evidence type="ECO:0000313" key="3">
    <source>
        <dbReference type="EMBL" id="KAK7428279.1"/>
    </source>
</evidence>
<dbReference type="Pfam" id="PF11951">
    <property type="entry name" value="Fungal_trans_2"/>
    <property type="match status" value="2"/>
</dbReference>
<keyword evidence="2" id="KW-0472">Membrane</keyword>
<evidence type="ECO:0000256" key="2">
    <source>
        <dbReference type="SAM" id="Phobius"/>
    </source>
</evidence>
<dbReference type="InterPro" id="IPR021858">
    <property type="entry name" value="Fun_TF"/>
</dbReference>
<evidence type="ECO:0000256" key="1">
    <source>
        <dbReference type="ARBA" id="ARBA00023242"/>
    </source>
</evidence>
<proteinExistence type="predicted"/>
<keyword evidence="4" id="KW-1185">Reference proteome</keyword>
<keyword evidence="2" id="KW-0812">Transmembrane</keyword>
<feature type="transmembrane region" description="Helical" evidence="2">
    <location>
        <begin position="51"/>
        <end position="68"/>
    </location>
</feature>
<keyword evidence="1" id="KW-0539">Nucleus</keyword>
<accession>A0ABR1I4X7</accession>
<dbReference type="EMBL" id="JAZAVK010000043">
    <property type="protein sequence ID" value="KAK7428279.1"/>
    <property type="molecule type" value="Genomic_DNA"/>
</dbReference>